<gene>
    <name evidence="1" type="ORF">BpHYR1_041750</name>
</gene>
<proteinExistence type="predicted"/>
<evidence type="ECO:0000313" key="1">
    <source>
        <dbReference type="EMBL" id="RNA27583.1"/>
    </source>
</evidence>
<keyword evidence="2" id="KW-1185">Reference proteome</keyword>
<evidence type="ECO:0000313" key="2">
    <source>
        <dbReference type="Proteomes" id="UP000276133"/>
    </source>
</evidence>
<dbReference type="AlphaFoldDB" id="A0A3M7RVI3"/>
<reference evidence="1 2" key="1">
    <citation type="journal article" date="2018" name="Sci. Rep.">
        <title>Genomic signatures of local adaptation to the degree of environmental predictability in rotifers.</title>
        <authorList>
            <person name="Franch-Gras L."/>
            <person name="Hahn C."/>
            <person name="Garcia-Roger E.M."/>
            <person name="Carmona M.J."/>
            <person name="Serra M."/>
            <person name="Gomez A."/>
        </authorList>
    </citation>
    <scope>NUCLEOTIDE SEQUENCE [LARGE SCALE GENOMIC DNA]</scope>
    <source>
        <strain evidence="1">HYR1</strain>
    </source>
</reference>
<protein>
    <submittedName>
        <fullName evidence="1">Uncharacterized protein</fullName>
    </submittedName>
</protein>
<organism evidence="1 2">
    <name type="scientific">Brachionus plicatilis</name>
    <name type="common">Marine rotifer</name>
    <name type="synonym">Brachionus muelleri</name>
    <dbReference type="NCBI Taxonomy" id="10195"/>
    <lineage>
        <taxon>Eukaryota</taxon>
        <taxon>Metazoa</taxon>
        <taxon>Spiralia</taxon>
        <taxon>Gnathifera</taxon>
        <taxon>Rotifera</taxon>
        <taxon>Eurotatoria</taxon>
        <taxon>Monogononta</taxon>
        <taxon>Pseudotrocha</taxon>
        <taxon>Ploima</taxon>
        <taxon>Brachionidae</taxon>
        <taxon>Brachionus</taxon>
    </lineage>
</organism>
<sequence length="92" mass="10573">MLDPTESSRNDLKNSIKKISMISGKKIRFYKSKRHFVGAACLVGQGVRPCRQRCSAMSTMSAKIFDIISYKIKNSIYIQMKLKFKKQNGMVY</sequence>
<comment type="caution">
    <text evidence="1">The sequence shown here is derived from an EMBL/GenBank/DDBJ whole genome shotgun (WGS) entry which is preliminary data.</text>
</comment>
<dbReference type="Proteomes" id="UP000276133">
    <property type="component" value="Unassembled WGS sequence"/>
</dbReference>
<dbReference type="EMBL" id="REGN01002527">
    <property type="protein sequence ID" value="RNA27583.1"/>
    <property type="molecule type" value="Genomic_DNA"/>
</dbReference>
<name>A0A3M7RVI3_BRAPC</name>
<accession>A0A3M7RVI3</accession>